<accession>A0A8S2ZZD2</accession>
<evidence type="ECO:0000313" key="3">
    <source>
        <dbReference type="Proteomes" id="UP000681967"/>
    </source>
</evidence>
<dbReference type="EMBL" id="CAJOBH010113856">
    <property type="protein sequence ID" value="CAF4675713.1"/>
    <property type="molecule type" value="Genomic_DNA"/>
</dbReference>
<evidence type="ECO:0000256" key="1">
    <source>
        <dbReference type="SAM" id="MobiDB-lite"/>
    </source>
</evidence>
<protein>
    <submittedName>
        <fullName evidence="2">Uncharacterized protein</fullName>
    </submittedName>
</protein>
<feature type="non-terminal residue" evidence="2">
    <location>
        <position position="1"/>
    </location>
</feature>
<reference evidence="2" key="1">
    <citation type="submission" date="2021-02" db="EMBL/GenBank/DDBJ databases">
        <authorList>
            <person name="Nowell W R."/>
        </authorList>
    </citation>
    <scope>NUCLEOTIDE SEQUENCE</scope>
</reference>
<dbReference type="Proteomes" id="UP000681967">
    <property type="component" value="Unassembled WGS sequence"/>
</dbReference>
<comment type="caution">
    <text evidence="2">The sequence shown here is derived from an EMBL/GenBank/DDBJ whole genome shotgun (WGS) entry which is preliminary data.</text>
</comment>
<evidence type="ECO:0000313" key="2">
    <source>
        <dbReference type="EMBL" id="CAF4675713.1"/>
    </source>
</evidence>
<dbReference type="AlphaFoldDB" id="A0A8S2ZZD2"/>
<organism evidence="2 3">
    <name type="scientific">Rotaria magnacalcarata</name>
    <dbReference type="NCBI Taxonomy" id="392030"/>
    <lineage>
        <taxon>Eukaryota</taxon>
        <taxon>Metazoa</taxon>
        <taxon>Spiralia</taxon>
        <taxon>Gnathifera</taxon>
        <taxon>Rotifera</taxon>
        <taxon>Eurotatoria</taxon>
        <taxon>Bdelloidea</taxon>
        <taxon>Philodinida</taxon>
        <taxon>Philodinidae</taxon>
        <taxon>Rotaria</taxon>
    </lineage>
</organism>
<feature type="non-terminal residue" evidence="2">
    <location>
        <position position="81"/>
    </location>
</feature>
<sequence>RIGQLIINPVGRSKEFFIKHNQPLPNSDFLKQASSENIEKSTQESSSFNDKQSSVEKKIQIDRCIPLGRGHQIHTKPPSLL</sequence>
<proteinExistence type="predicted"/>
<feature type="compositionally biased region" description="Polar residues" evidence="1">
    <location>
        <begin position="43"/>
        <end position="52"/>
    </location>
</feature>
<feature type="region of interest" description="Disordered" evidence="1">
    <location>
        <begin position="23"/>
        <end position="56"/>
    </location>
</feature>
<name>A0A8S2ZZD2_9BILA</name>
<gene>
    <name evidence="2" type="ORF">BYL167_LOCUS43145</name>
</gene>